<dbReference type="HAMAP" id="MF_02057">
    <property type="entry name" value="tRNA_methyltr_CmoM"/>
    <property type="match status" value="1"/>
</dbReference>
<dbReference type="Gene3D" id="3.40.50.150">
    <property type="entry name" value="Vaccinia Virus protein VP39"/>
    <property type="match status" value="1"/>
</dbReference>
<evidence type="ECO:0000259" key="2">
    <source>
        <dbReference type="Pfam" id="PF08241"/>
    </source>
</evidence>
<dbReference type="EMBL" id="FOYD01000001">
    <property type="protein sequence ID" value="SFQ62283.1"/>
    <property type="molecule type" value="Genomic_DNA"/>
</dbReference>
<dbReference type="EC" id="2.1.1.-" evidence="1"/>
<keyword evidence="1" id="KW-0819">tRNA processing</keyword>
<dbReference type="RefSeq" id="WP_090536556.1">
    <property type="nucleotide sequence ID" value="NZ_FOYD01000001.1"/>
</dbReference>
<dbReference type="GO" id="GO:0032259">
    <property type="term" value="P:methylation"/>
    <property type="evidence" value="ECO:0007669"/>
    <property type="project" value="UniProtKB-KW"/>
</dbReference>
<protein>
    <recommendedName>
        <fullName evidence="1">tRNA 5-carboxymethoxyuridine methyltransferase</fullName>
        <ecNumber evidence="1">2.1.1.-</ecNumber>
    </recommendedName>
    <alternativeName>
        <fullName evidence="1">cmo5U methyltransferase</fullName>
    </alternativeName>
</protein>
<dbReference type="InterPro" id="IPR013216">
    <property type="entry name" value="Methyltransf_11"/>
</dbReference>
<evidence type="ECO:0000313" key="3">
    <source>
        <dbReference type="EMBL" id="SFQ62283.1"/>
    </source>
</evidence>
<dbReference type="GO" id="GO:0008757">
    <property type="term" value="F:S-adenosylmethionine-dependent methyltransferase activity"/>
    <property type="evidence" value="ECO:0007669"/>
    <property type="project" value="InterPro"/>
</dbReference>
<dbReference type="PANTHER" id="PTHR43861">
    <property type="entry name" value="TRANS-ACONITATE 2-METHYLTRANSFERASE-RELATED"/>
    <property type="match status" value="1"/>
</dbReference>
<comment type="function">
    <text evidence="1">Catalyzes the methylation of 5-carboxymethoxyuridine (cmo5U) to form 5-methoxycarbonylmethoxyuridine (mcmo5U) at position 34 in tRNAs.</text>
</comment>
<dbReference type="GO" id="GO:0006400">
    <property type="term" value="P:tRNA modification"/>
    <property type="evidence" value="ECO:0007669"/>
    <property type="project" value="UniProtKB-UniRule"/>
</dbReference>
<comment type="similarity">
    <text evidence="1">Belongs to the class I-like SAM-binding methyltransferase superfamily. CmoM family.</text>
</comment>
<feature type="binding site" evidence="1">
    <location>
        <position position="120"/>
    </location>
    <ligand>
        <name>S-adenosyl-L-methionine</name>
        <dbReference type="ChEBI" id="CHEBI:59789"/>
    </ligand>
</feature>
<comment type="catalytic activity">
    <reaction evidence="1">
        <text>5-carboxymethoxyuridine(34) in tRNA + S-adenosyl-L-methionine = 5-methoxycarbonylmethoxyuridine(34) in tRNA + S-adenosyl-L-homocysteine</text>
        <dbReference type="Rhea" id="RHEA:54080"/>
        <dbReference type="Rhea" id="RHEA-COMP:13383"/>
        <dbReference type="Rhea" id="RHEA-COMP:13781"/>
        <dbReference type="ChEBI" id="CHEBI:57856"/>
        <dbReference type="ChEBI" id="CHEBI:59789"/>
        <dbReference type="ChEBI" id="CHEBI:136879"/>
        <dbReference type="ChEBI" id="CHEBI:138053"/>
    </reaction>
</comment>
<keyword evidence="1" id="KW-0949">S-adenosyl-L-methionine</keyword>
<accession>A0A1I6A114</accession>
<comment type="caution">
    <text evidence="1">Lacks conserved residue(s) required for the propagation of feature annotation.</text>
</comment>
<reference evidence="3 4" key="1">
    <citation type="submission" date="2016-10" db="EMBL/GenBank/DDBJ databases">
        <authorList>
            <person name="de Groot N.N."/>
        </authorList>
    </citation>
    <scope>NUCLEOTIDE SEQUENCE [LARGE SCALE GENOMIC DNA]</scope>
    <source>
        <strain evidence="3 4">JCM 18415</strain>
    </source>
</reference>
<keyword evidence="1 3" id="KW-0489">Methyltransferase</keyword>
<proteinExistence type="inferred from homology"/>
<keyword evidence="1 3" id="KW-0808">Transferase</keyword>
<feature type="binding site" evidence="1">
    <location>
        <position position="74"/>
    </location>
    <ligand>
        <name>S-adenosyl-L-methionine</name>
        <dbReference type="ChEBI" id="CHEBI:59789"/>
    </ligand>
</feature>
<feature type="binding site" evidence="1">
    <location>
        <position position="26"/>
    </location>
    <ligand>
        <name>S-adenosyl-L-methionine</name>
        <dbReference type="ChEBI" id="CHEBI:59789"/>
    </ligand>
</feature>
<feature type="binding site" evidence="1">
    <location>
        <begin position="53"/>
        <end position="54"/>
    </location>
    <ligand>
        <name>S-adenosyl-L-methionine</name>
        <dbReference type="ChEBI" id="CHEBI:59789"/>
    </ligand>
</feature>
<dbReference type="CDD" id="cd02440">
    <property type="entry name" value="AdoMet_MTases"/>
    <property type="match status" value="1"/>
</dbReference>
<dbReference type="OrthoDB" id="4697647at2"/>
<dbReference type="Pfam" id="PF08241">
    <property type="entry name" value="Methyltransf_11"/>
    <property type="match status" value="1"/>
</dbReference>
<gene>
    <name evidence="1" type="primary">cmoM</name>
    <name evidence="3" type="ORF">SAMN05216578_101464</name>
</gene>
<sequence>MTDRYFDQLGTHFARKIYSSTKGAIRLAVLQRDLRQWLPELAGDGPLDILDVGAGLGHMSEWLLRQGHQLTISEPSAEMLEAARARLQAVEISAPPWQALDLPLQRLPERGQRHDLVICHAVLEWLADPAAALADLRALVRPGGALSLAFYNRDALIYKNLIKGQFRKLQRNQLAGMGRRGLTPQQPLDPRQVQQWIAEAGFDCRYMTGVRVFHDYMPEPFKSEADEQQVIEQELLYSTHPAYLHLGRYLHCWLRPKD</sequence>
<dbReference type="GO" id="GO:0097697">
    <property type="term" value="F:tRNA (5-carboxymethoxyuridine(34)-5-O)-methyltransferase activity"/>
    <property type="evidence" value="ECO:0007669"/>
    <property type="project" value="UniProtKB-UniRule"/>
</dbReference>
<dbReference type="STRING" id="1002526.SAMN05216578_101464"/>
<evidence type="ECO:0000256" key="1">
    <source>
        <dbReference type="HAMAP-Rule" id="MF_02057"/>
    </source>
</evidence>
<evidence type="ECO:0000313" key="4">
    <source>
        <dbReference type="Proteomes" id="UP000242815"/>
    </source>
</evidence>
<name>A0A1I6A114_9GAMM</name>
<feature type="domain" description="Methyltransferase type 11" evidence="2">
    <location>
        <begin position="50"/>
        <end position="147"/>
    </location>
</feature>
<dbReference type="InterPro" id="IPR029063">
    <property type="entry name" value="SAM-dependent_MTases_sf"/>
</dbReference>
<dbReference type="Proteomes" id="UP000242815">
    <property type="component" value="Unassembled WGS sequence"/>
</dbReference>
<dbReference type="AlphaFoldDB" id="A0A1I6A114"/>
<organism evidence="3 4">
    <name type="scientific">Halopseudomonas formosensis</name>
    <dbReference type="NCBI Taxonomy" id="1002526"/>
    <lineage>
        <taxon>Bacteria</taxon>
        <taxon>Pseudomonadati</taxon>
        <taxon>Pseudomonadota</taxon>
        <taxon>Gammaproteobacteria</taxon>
        <taxon>Pseudomonadales</taxon>
        <taxon>Pseudomonadaceae</taxon>
        <taxon>Halopseudomonas</taxon>
    </lineage>
</organism>
<dbReference type="InterPro" id="IPR033664">
    <property type="entry name" value="Cmo5U_methylTrfase"/>
</dbReference>
<dbReference type="SUPFAM" id="SSF53335">
    <property type="entry name" value="S-adenosyl-L-methionine-dependent methyltransferases"/>
    <property type="match status" value="1"/>
</dbReference>